<dbReference type="HAMAP" id="MF_00575">
    <property type="entry name" value="LpxH"/>
    <property type="match status" value="1"/>
</dbReference>
<dbReference type="Gene3D" id="3.60.21.10">
    <property type="match status" value="1"/>
</dbReference>
<dbReference type="GO" id="GO:0046872">
    <property type="term" value="F:metal ion binding"/>
    <property type="evidence" value="ECO:0007669"/>
    <property type="project" value="UniProtKB-KW"/>
</dbReference>
<dbReference type="CDD" id="cd07398">
    <property type="entry name" value="MPP_YbbF-LpxH"/>
    <property type="match status" value="1"/>
</dbReference>
<feature type="non-terminal residue" evidence="11">
    <location>
        <position position="239"/>
    </location>
</feature>
<dbReference type="NCBIfam" id="TIGR01854">
    <property type="entry name" value="lipid_A_lpxH"/>
    <property type="match status" value="1"/>
</dbReference>
<feature type="non-terminal residue" evidence="11">
    <location>
        <position position="1"/>
    </location>
</feature>
<dbReference type="InterPro" id="IPR029052">
    <property type="entry name" value="Metallo-depent_PP-like"/>
</dbReference>
<gene>
    <name evidence="11" type="ORF">METZ01_LOCUS50858</name>
</gene>
<dbReference type="InterPro" id="IPR010138">
    <property type="entry name" value="UDP-diacylglucosamine_Hdrlase"/>
</dbReference>
<keyword evidence="8" id="KW-0472">Membrane</keyword>
<dbReference type="GO" id="GO:0009245">
    <property type="term" value="P:lipid A biosynthetic process"/>
    <property type="evidence" value="ECO:0007669"/>
    <property type="project" value="UniProtKB-KW"/>
</dbReference>
<evidence type="ECO:0000313" key="11">
    <source>
        <dbReference type="EMBL" id="SUZ98004.1"/>
    </source>
</evidence>
<evidence type="ECO:0000256" key="2">
    <source>
        <dbReference type="ARBA" id="ARBA00022516"/>
    </source>
</evidence>
<evidence type="ECO:0000259" key="10">
    <source>
        <dbReference type="Pfam" id="PF00149"/>
    </source>
</evidence>
<protein>
    <recommendedName>
        <fullName evidence="10">Calcineurin-like phosphoesterase domain-containing protein</fullName>
    </recommendedName>
</protein>
<dbReference type="PANTHER" id="PTHR34990:SF1">
    <property type="entry name" value="UDP-2,3-DIACYLGLUCOSAMINE HYDROLASE"/>
    <property type="match status" value="1"/>
</dbReference>
<keyword evidence="4" id="KW-0441">Lipid A biosynthesis</keyword>
<proteinExistence type="inferred from homology"/>
<evidence type="ECO:0000256" key="9">
    <source>
        <dbReference type="ARBA" id="ARBA00023211"/>
    </source>
</evidence>
<dbReference type="PANTHER" id="PTHR34990">
    <property type="entry name" value="UDP-2,3-DIACYLGLUCOSAMINE HYDROLASE-RELATED"/>
    <property type="match status" value="1"/>
</dbReference>
<evidence type="ECO:0000256" key="4">
    <source>
        <dbReference type="ARBA" id="ARBA00022556"/>
    </source>
</evidence>
<dbReference type="GO" id="GO:0005737">
    <property type="term" value="C:cytoplasm"/>
    <property type="evidence" value="ECO:0007669"/>
    <property type="project" value="InterPro"/>
</dbReference>
<keyword evidence="5" id="KW-0479">Metal-binding</keyword>
<dbReference type="GO" id="GO:0008758">
    <property type="term" value="F:UDP-2,3-diacylglucosamine hydrolase activity"/>
    <property type="evidence" value="ECO:0007669"/>
    <property type="project" value="TreeGrafter"/>
</dbReference>
<dbReference type="GO" id="GO:0016020">
    <property type="term" value="C:membrane"/>
    <property type="evidence" value="ECO:0007669"/>
    <property type="project" value="GOC"/>
</dbReference>
<evidence type="ECO:0000256" key="1">
    <source>
        <dbReference type="ARBA" id="ARBA00022475"/>
    </source>
</evidence>
<dbReference type="AlphaFoldDB" id="A0A381S3I4"/>
<name>A0A381S3I4_9ZZZZ</name>
<evidence type="ECO:0000256" key="8">
    <source>
        <dbReference type="ARBA" id="ARBA00023136"/>
    </source>
</evidence>
<dbReference type="SUPFAM" id="SSF56300">
    <property type="entry name" value="Metallo-dependent phosphatases"/>
    <property type="match status" value="1"/>
</dbReference>
<evidence type="ECO:0000256" key="7">
    <source>
        <dbReference type="ARBA" id="ARBA00023098"/>
    </source>
</evidence>
<keyword evidence="7" id="KW-0443">Lipid metabolism</keyword>
<dbReference type="Pfam" id="PF00149">
    <property type="entry name" value="Metallophos"/>
    <property type="match status" value="1"/>
</dbReference>
<dbReference type="InterPro" id="IPR043461">
    <property type="entry name" value="LpxH-like"/>
</dbReference>
<dbReference type="NCBIfam" id="NF003743">
    <property type="entry name" value="PRK05340.1"/>
    <property type="match status" value="1"/>
</dbReference>
<dbReference type="EMBL" id="UINC01002563">
    <property type="protein sequence ID" value="SUZ98004.1"/>
    <property type="molecule type" value="Genomic_DNA"/>
</dbReference>
<keyword evidence="2" id="KW-0444">Lipid biosynthesis</keyword>
<accession>A0A381S3I4</accession>
<evidence type="ECO:0000256" key="3">
    <source>
        <dbReference type="ARBA" id="ARBA00022519"/>
    </source>
</evidence>
<evidence type="ECO:0000256" key="5">
    <source>
        <dbReference type="ARBA" id="ARBA00022723"/>
    </source>
</evidence>
<evidence type="ECO:0000256" key="6">
    <source>
        <dbReference type="ARBA" id="ARBA00022801"/>
    </source>
</evidence>
<feature type="domain" description="Calcineurin-like phosphoesterase" evidence="10">
    <location>
        <begin position="10"/>
        <end position="207"/>
    </location>
</feature>
<reference evidence="11" key="1">
    <citation type="submission" date="2018-05" db="EMBL/GenBank/DDBJ databases">
        <authorList>
            <person name="Lanie J.A."/>
            <person name="Ng W.-L."/>
            <person name="Kazmierczak K.M."/>
            <person name="Andrzejewski T.M."/>
            <person name="Davidsen T.M."/>
            <person name="Wayne K.J."/>
            <person name="Tettelin H."/>
            <person name="Glass J.I."/>
            <person name="Rusch D."/>
            <person name="Podicherti R."/>
            <person name="Tsui H.-C.T."/>
            <person name="Winkler M.E."/>
        </authorList>
    </citation>
    <scope>NUCLEOTIDE SEQUENCE</scope>
</reference>
<dbReference type="InterPro" id="IPR004843">
    <property type="entry name" value="Calcineurin-like_PHP"/>
</dbReference>
<sequence length="239" mass="27691">LELLTVNRYFISDLHLDESKPETTALFQTFIKQTIRENVNGTELYILGDLFESWIGDDYDNPFHNEIKLLLASMSNSGVNIFFLFGNRDFLIGDTFLSETGIKLLDDPALLTINEKLVLVTHGDQMCLDDHDYQNFRAMVRNSEWQEEFLSFPISKRLKIAGEAKDASKQSKQEKVIEIMDVNDQAVEAIFNENQIDLMIHGHTHRPMKHEIVLDGNTYYRYVLGDWTEDHAIIIDWSN</sequence>
<keyword evidence="9" id="KW-0464">Manganese</keyword>
<keyword evidence="1" id="KW-1003">Cell membrane</keyword>
<keyword evidence="3" id="KW-0997">Cell inner membrane</keyword>
<organism evidence="11">
    <name type="scientific">marine metagenome</name>
    <dbReference type="NCBI Taxonomy" id="408172"/>
    <lineage>
        <taxon>unclassified sequences</taxon>
        <taxon>metagenomes</taxon>
        <taxon>ecological metagenomes</taxon>
    </lineage>
</organism>
<keyword evidence="6" id="KW-0378">Hydrolase</keyword>